<dbReference type="Proteomes" id="UP000475862">
    <property type="component" value="Unassembled WGS sequence"/>
</dbReference>
<feature type="region of interest" description="Disordered" evidence="1">
    <location>
        <begin position="99"/>
        <end position="119"/>
    </location>
</feature>
<dbReference type="EMBL" id="VYZN01000009">
    <property type="protein sequence ID" value="KAE9542861.1"/>
    <property type="molecule type" value="Genomic_DNA"/>
</dbReference>
<evidence type="ECO:0000256" key="1">
    <source>
        <dbReference type="SAM" id="MobiDB-lite"/>
    </source>
</evidence>
<accession>A0A6G0U171</accession>
<name>A0A6G0U171_APHGL</name>
<gene>
    <name evidence="2" type="ORF">AGLY_002772</name>
</gene>
<reference evidence="2 3" key="1">
    <citation type="submission" date="2019-08" db="EMBL/GenBank/DDBJ databases">
        <title>The genome of the soybean aphid Biotype 1, its phylome, world population structure and adaptation to the North American continent.</title>
        <authorList>
            <person name="Giordano R."/>
            <person name="Donthu R.K."/>
            <person name="Hernandez A.G."/>
            <person name="Wright C.L."/>
            <person name="Zimin A.V."/>
        </authorList>
    </citation>
    <scope>NUCLEOTIDE SEQUENCE [LARGE SCALE GENOMIC DNA]</scope>
    <source>
        <tissue evidence="2">Whole aphids</tissue>
    </source>
</reference>
<sequence>MNCYENWDGYWLIEYYTLVHNVRVPLNNTINRLLQLFCLKEKKMTVYAYNLNKKLEQNLYKKEKNFNTFSTDMRNKNVVPMIMSVRPLNKAPTYVNTQRIPKNLAESTKSSASNKRRSSTNTALMCTTANLLSSSAFSCGSLMSKAVLYRQNTPNNYTTERTRLNKLALSNDLCRRPQRRRHAPQWRLQRQDDEFHVAAAPPPVEKTMSAVTAAVHRHRRPTYVVVVVCTTITVAAADYIVPHVRVESATTADVYVVHAASDNSTIKLSLWARDLFRSTRDRCLTLYCKHYDDDDDVVDRSRTRRVTK</sequence>
<dbReference type="AlphaFoldDB" id="A0A6G0U171"/>
<keyword evidence="3" id="KW-1185">Reference proteome</keyword>
<evidence type="ECO:0000313" key="3">
    <source>
        <dbReference type="Proteomes" id="UP000475862"/>
    </source>
</evidence>
<evidence type="ECO:0000313" key="2">
    <source>
        <dbReference type="EMBL" id="KAE9542861.1"/>
    </source>
</evidence>
<comment type="caution">
    <text evidence="2">The sequence shown here is derived from an EMBL/GenBank/DDBJ whole genome shotgun (WGS) entry which is preliminary data.</text>
</comment>
<organism evidence="2 3">
    <name type="scientific">Aphis glycines</name>
    <name type="common">Soybean aphid</name>
    <dbReference type="NCBI Taxonomy" id="307491"/>
    <lineage>
        <taxon>Eukaryota</taxon>
        <taxon>Metazoa</taxon>
        <taxon>Ecdysozoa</taxon>
        <taxon>Arthropoda</taxon>
        <taxon>Hexapoda</taxon>
        <taxon>Insecta</taxon>
        <taxon>Pterygota</taxon>
        <taxon>Neoptera</taxon>
        <taxon>Paraneoptera</taxon>
        <taxon>Hemiptera</taxon>
        <taxon>Sternorrhyncha</taxon>
        <taxon>Aphidomorpha</taxon>
        <taxon>Aphidoidea</taxon>
        <taxon>Aphididae</taxon>
        <taxon>Aphidini</taxon>
        <taxon>Aphis</taxon>
        <taxon>Aphis</taxon>
    </lineage>
</organism>
<proteinExistence type="predicted"/>
<protein>
    <submittedName>
        <fullName evidence="2">Uncharacterized protein</fullName>
    </submittedName>
</protein>